<proteinExistence type="inferred from homology"/>
<dbReference type="GO" id="GO:0006506">
    <property type="term" value="P:GPI anchor biosynthetic process"/>
    <property type="evidence" value="ECO:0007669"/>
    <property type="project" value="TreeGrafter"/>
</dbReference>
<dbReference type="OrthoDB" id="2014333at2759"/>
<feature type="transmembrane region" description="Helical" evidence="7">
    <location>
        <begin position="7"/>
        <end position="28"/>
    </location>
</feature>
<keyword evidence="4 7" id="KW-0256">Endoplasmic reticulum</keyword>
<name>A0A0J9XKC3_GEOCN</name>
<dbReference type="Pfam" id="PF08285">
    <property type="entry name" value="DPM3"/>
    <property type="match status" value="1"/>
</dbReference>
<evidence type="ECO:0000256" key="6">
    <source>
        <dbReference type="ARBA" id="ARBA00023136"/>
    </source>
</evidence>
<feature type="transmembrane region" description="Helical" evidence="7">
    <location>
        <begin position="40"/>
        <end position="61"/>
    </location>
</feature>
<evidence type="ECO:0000256" key="1">
    <source>
        <dbReference type="ARBA" id="ARBA00004477"/>
    </source>
</evidence>
<keyword evidence="6 7" id="KW-0472">Membrane</keyword>
<evidence type="ECO:0000256" key="7">
    <source>
        <dbReference type="RuleBase" id="RU365085"/>
    </source>
</evidence>
<accession>A0A0J9XKC3</accession>
<comment type="similarity">
    <text evidence="2 7">Belongs to the DPM3 family.</text>
</comment>
<evidence type="ECO:0000256" key="4">
    <source>
        <dbReference type="ARBA" id="ARBA00022824"/>
    </source>
</evidence>
<dbReference type="Proteomes" id="UP000242525">
    <property type="component" value="Unassembled WGS sequence"/>
</dbReference>
<evidence type="ECO:0000313" key="8">
    <source>
        <dbReference type="EMBL" id="CDO57866.1"/>
    </source>
</evidence>
<dbReference type="InterPro" id="IPR013174">
    <property type="entry name" value="DPM3"/>
</dbReference>
<comment type="caution">
    <text evidence="8">The sequence shown here is derived from an EMBL/GenBank/DDBJ whole genome shotgun (WGS) entry which is preliminary data.</text>
</comment>
<sequence length="92" mass="10098">MTKATQTLSALITIAVVYLTLYLGIIPTSQTIQNEILPVVPFWSLVAFGAYALGTLGWGVYSFKDKEAEYKVLLKEIDEAKADLRSKGVTVD</sequence>
<dbReference type="STRING" id="1173061.A0A0J9XKC3"/>
<protein>
    <recommendedName>
        <fullName evidence="7">Dolichol-phosphate mannosyltransferase subunit 3</fullName>
    </recommendedName>
</protein>
<dbReference type="UniPathway" id="UPA00378"/>
<dbReference type="GO" id="GO:0005789">
    <property type="term" value="C:endoplasmic reticulum membrane"/>
    <property type="evidence" value="ECO:0007669"/>
    <property type="project" value="UniProtKB-SubCell"/>
</dbReference>
<dbReference type="GO" id="GO:0033185">
    <property type="term" value="C:dolichol-phosphate-mannose synthase complex"/>
    <property type="evidence" value="ECO:0007669"/>
    <property type="project" value="TreeGrafter"/>
</dbReference>
<evidence type="ECO:0000313" key="9">
    <source>
        <dbReference type="Proteomes" id="UP000242525"/>
    </source>
</evidence>
<gene>
    <name evidence="8" type="ORF">BN980_GECA26s00670g</name>
</gene>
<dbReference type="PANTHER" id="PTHR16433">
    <property type="entry name" value="DOLICHOL-PHOSPHATE MANNOSYLTRANSFERASE SUBUNIT 3"/>
    <property type="match status" value="1"/>
</dbReference>
<evidence type="ECO:0000256" key="2">
    <source>
        <dbReference type="ARBA" id="ARBA00010430"/>
    </source>
</evidence>
<keyword evidence="5 7" id="KW-1133">Transmembrane helix</keyword>
<dbReference type="PANTHER" id="PTHR16433:SF0">
    <property type="entry name" value="DOLICHOL-PHOSPHATE MANNOSYLTRANSFERASE SUBUNIT 3"/>
    <property type="match status" value="1"/>
</dbReference>
<dbReference type="AlphaFoldDB" id="A0A0J9XKC3"/>
<reference evidence="8" key="1">
    <citation type="submission" date="2014-03" db="EMBL/GenBank/DDBJ databases">
        <authorList>
            <person name="Casaregola S."/>
        </authorList>
    </citation>
    <scope>NUCLEOTIDE SEQUENCE [LARGE SCALE GENOMIC DNA]</scope>
    <source>
        <strain evidence="8">CLIB 918</strain>
    </source>
</reference>
<keyword evidence="9" id="KW-1185">Reference proteome</keyword>
<keyword evidence="3 7" id="KW-0812">Transmembrane</keyword>
<comment type="subunit">
    <text evidence="7">Component of the dolichol-phosphate mannose (DPM) synthase complex.</text>
</comment>
<comment type="pathway">
    <text evidence="7">Protein modification; protein glycosylation.</text>
</comment>
<evidence type="ECO:0000256" key="3">
    <source>
        <dbReference type="ARBA" id="ARBA00022692"/>
    </source>
</evidence>
<comment type="subcellular location">
    <subcellularLocation>
        <location evidence="1 7">Endoplasmic reticulum membrane</location>
        <topology evidence="1 7">Multi-pass membrane protein</topology>
    </subcellularLocation>
</comment>
<evidence type="ECO:0000256" key="5">
    <source>
        <dbReference type="ARBA" id="ARBA00022989"/>
    </source>
</evidence>
<comment type="function">
    <text evidence="7">Stabilizer subunit of the dolichol-phosphate mannose (DPM) synthase complex; tethers catalytic subunit to the ER.</text>
</comment>
<dbReference type="EMBL" id="CCBN010000026">
    <property type="protein sequence ID" value="CDO57866.1"/>
    <property type="molecule type" value="Genomic_DNA"/>
</dbReference>
<organism evidence="8 9">
    <name type="scientific">Geotrichum candidum</name>
    <name type="common">Oospora lactis</name>
    <name type="synonym">Dipodascus geotrichum</name>
    <dbReference type="NCBI Taxonomy" id="1173061"/>
    <lineage>
        <taxon>Eukaryota</taxon>
        <taxon>Fungi</taxon>
        <taxon>Dikarya</taxon>
        <taxon>Ascomycota</taxon>
        <taxon>Saccharomycotina</taxon>
        <taxon>Dipodascomycetes</taxon>
        <taxon>Dipodascales</taxon>
        <taxon>Dipodascaceae</taxon>
        <taxon>Geotrichum</taxon>
    </lineage>
</organism>